<gene>
    <name evidence="2" type="ORF">TNCT_683211</name>
</gene>
<dbReference type="EMBL" id="BMAO01006516">
    <property type="protein sequence ID" value="GFR09274.1"/>
    <property type="molecule type" value="Genomic_DNA"/>
</dbReference>
<dbReference type="AlphaFoldDB" id="A0A8X6HTF1"/>
<evidence type="ECO:0000313" key="2">
    <source>
        <dbReference type="EMBL" id="GFR09274.1"/>
    </source>
</evidence>
<dbReference type="OrthoDB" id="6429039at2759"/>
<organism evidence="2 3">
    <name type="scientific">Trichonephila clavata</name>
    <name type="common">Joro spider</name>
    <name type="synonym">Nephila clavata</name>
    <dbReference type="NCBI Taxonomy" id="2740835"/>
    <lineage>
        <taxon>Eukaryota</taxon>
        <taxon>Metazoa</taxon>
        <taxon>Ecdysozoa</taxon>
        <taxon>Arthropoda</taxon>
        <taxon>Chelicerata</taxon>
        <taxon>Arachnida</taxon>
        <taxon>Araneae</taxon>
        <taxon>Araneomorphae</taxon>
        <taxon>Entelegynae</taxon>
        <taxon>Araneoidea</taxon>
        <taxon>Nephilidae</taxon>
        <taxon>Trichonephila</taxon>
    </lineage>
</organism>
<dbReference type="Proteomes" id="UP000887116">
    <property type="component" value="Unassembled WGS sequence"/>
</dbReference>
<reference evidence="2" key="1">
    <citation type="submission" date="2020-07" db="EMBL/GenBank/DDBJ databases">
        <title>Multicomponent nature underlies the extraordinary mechanical properties of spider dragline silk.</title>
        <authorList>
            <person name="Kono N."/>
            <person name="Nakamura H."/>
            <person name="Mori M."/>
            <person name="Yoshida Y."/>
            <person name="Ohtoshi R."/>
            <person name="Malay A.D."/>
            <person name="Moran D.A.P."/>
            <person name="Tomita M."/>
            <person name="Numata K."/>
            <person name="Arakawa K."/>
        </authorList>
    </citation>
    <scope>NUCLEOTIDE SEQUENCE</scope>
</reference>
<sequence length="161" mass="18323">MSFMESDQELSYANAKVSEVRGNTLELLNSLDSEESEVEITVLPPEASALTEDNEGNENEVNTDDIIIKDVPGSLEEPSEKIIQITSVLSEESMRKKERVMSDFEFDKNCETFLVRWNDNSTVPVATNFSTLQPFVDMKSRIRGHEDTINDEMQNLINSYY</sequence>
<protein>
    <submittedName>
        <fullName evidence="2">Uncharacterized protein</fullName>
    </submittedName>
</protein>
<evidence type="ECO:0000256" key="1">
    <source>
        <dbReference type="SAM" id="MobiDB-lite"/>
    </source>
</evidence>
<feature type="region of interest" description="Disordered" evidence="1">
    <location>
        <begin position="47"/>
        <end position="66"/>
    </location>
</feature>
<evidence type="ECO:0000313" key="3">
    <source>
        <dbReference type="Proteomes" id="UP000887116"/>
    </source>
</evidence>
<name>A0A8X6HTF1_TRICU</name>
<proteinExistence type="predicted"/>
<comment type="caution">
    <text evidence="2">The sequence shown here is derived from an EMBL/GenBank/DDBJ whole genome shotgun (WGS) entry which is preliminary data.</text>
</comment>
<keyword evidence="3" id="KW-1185">Reference proteome</keyword>
<accession>A0A8X6HTF1</accession>
<feature type="compositionally biased region" description="Acidic residues" evidence="1">
    <location>
        <begin position="52"/>
        <end position="63"/>
    </location>
</feature>